<name>A0A8X6LL73_TRICU</name>
<comment type="caution">
    <text evidence="1">The sequence shown here is derived from an EMBL/GenBank/DDBJ whole genome shotgun (WGS) entry which is preliminary data.</text>
</comment>
<dbReference type="Proteomes" id="UP000887116">
    <property type="component" value="Unassembled WGS sequence"/>
</dbReference>
<organism evidence="1 2">
    <name type="scientific">Trichonephila clavata</name>
    <name type="common">Joro spider</name>
    <name type="synonym">Nephila clavata</name>
    <dbReference type="NCBI Taxonomy" id="2740835"/>
    <lineage>
        <taxon>Eukaryota</taxon>
        <taxon>Metazoa</taxon>
        <taxon>Ecdysozoa</taxon>
        <taxon>Arthropoda</taxon>
        <taxon>Chelicerata</taxon>
        <taxon>Arachnida</taxon>
        <taxon>Araneae</taxon>
        <taxon>Araneomorphae</taxon>
        <taxon>Entelegynae</taxon>
        <taxon>Araneoidea</taxon>
        <taxon>Nephilidae</taxon>
        <taxon>Trichonephila</taxon>
    </lineage>
</organism>
<protein>
    <submittedName>
        <fullName evidence="1">Uncharacterized protein</fullName>
    </submittedName>
</protein>
<accession>A0A8X6LL73</accession>
<proteinExistence type="predicted"/>
<evidence type="ECO:0000313" key="2">
    <source>
        <dbReference type="Proteomes" id="UP000887116"/>
    </source>
</evidence>
<reference evidence="1" key="1">
    <citation type="submission" date="2020-07" db="EMBL/GenBank/DDBJ databases">
        <title>Multicomponent nature underlies the extraordinary mechanical properties of spider dragline silk.</title>
        <authorList>
            <person name="Kono N."/>
            <person name="Nakamura H."/>
            <person name="Mori M."/>
            <person name="Yoshida Y."/>
            <person name="Ohtoshi R."/>
            <person name="Malay A.D."/>
            <person name="Moran D.A.P."/>
            <person name="Tomita M."/>
            <person name="Numata K."/>
            <person name="Arakawa K."/>
        </authorList>
    </citation>
    <scope>NUCLEOTIDE SEQUENCE</scope>
</reference>
<gene>
    <name evidence="1" type="ORF">TNCT_188021</name>
</gene>
<keyword evidence="2" id="KW-1185">Reference proteome</keyword>
<dbReference type="EMBL" id="BMAO01017318">
    <property type="protein sequence ID" value="GFR14816.1"/>
    <property type="molecule type" value="Genomic_DNA"/>
</dbReference>
<evidence type="ECO:0000313" key="1">
    <source>
        <dbReference type="EMBL" id="GFR14816.1"/>
    </source>
</evidence>
<sequence>MSPALITDKCPSCNLVFPDFVPYFDHECSTQNEQELTHVNMNDVLMYPNTRYALRTSDESLTGNIPVNEDENKYFLTDMSIDVGSLNFDFPNNSKIQIHVDTPNEGGTLLPDPNTFNNYSDIPNPNNKEYLEHKLNEPSISSGIRHWRQNIAQSNTYFPMVSPQFNANKFSHMEVNPRFNRSQPFVSAKCRKMDCFNREMNALINENVPVFTNAVENKPLIGKVHLNKNKIEPN</sequence>
<dbReference type="AlphaFoldDB" id="A0A8X6LL73"/>